<reference evidence="2 3" key="1">
    <citation type="journal article" date="2019" name="Sci. Rep.">
        <title>Comparative genomics of chytrid fungi reveal insights into the obligate biotrophic and pathogenic lifestyle of Synchytrium endobioticum.</title>
        <authorList>
            <person name="van de Vossenberg B.T.L.H."/>
            <person name="Warris S."/>
            <person name="Nguyen H.D.T."/>
            <person name="van Gent-Pelzer M.P.E."/>
            <person name="Joly D.L."/>
            <person name="van de Geest H.C."/>
            <person name="Bonants P.J.M."/>
            <person name="Smith D.S."/>
            <person name="Levesque C.A."/>
            <person name="van der Lee T.A.J."/>
        </authorList>
    </citation>
    <scope>NUCLEOTIDE SEQUENCE [LARGE SCALE GENOMIC DNA]</scope>
    <source>
        <strain evidence="2 3">CBS 675.73</strain>
    </source>
</reference>
<keyword evidence="3" id="KW-1185">Reference proteome</keyword>
<dbReference type="OrthoDB" id="21292at2759"/>
<comment type="caution">
    <text evidence="2">The sequence shown here is derived from an EMBL/GenBank/DDBJ whole genome shotgun (WGS) entry which is preliminary data.</text>
</comment>
<dbReference type="STRING" id="246404.A0A507ENG2"/>
<feature type="region of interest" description="Disordered" evidence="1">
    <location>
        <begin position="25"/>
        <end position="57"/>
    </location>
</feature>
<sequence>MNNNNSYDDDDFLDDILDDFTATEQATVTASSKPTTTTNNYNNHAQPPHEEEEEIDPSEFERQLQLGMEQLLAGFGSASNAGNVDETVEKLLGSLKKAATKDASVSSASNALDAKEDSFKNILTDTVNTLKDSNQKVEGQIKDAALDESSPEDMEAMMKELEEMMGSADFEDMFGNVMSQLMTRDMLYEPMKDLVGKYPEYLDANASTISEEDMTRFRGQQRLIVEILKVYDDPAISGEDEGKKVADLMQQMQEYGNPPEGVLTDLAPGMGVGADGMPAFPFPGLRPDANPDCCIM</sequence>
<dbReference type="InterPro" id="IPR038322">
    <property type="entry name" value="Pex19_C_sf"/>
</dbReference>
<proteinExistence type="predicted"/>
<name>A0A507ENG2_9FUNG</name>
<dbReference type="PANTHER" id="PTHR12774:SF2">
    <property type="entry name" value="PEROXISOMAL BIOGENESIS FACTOR 19"/>
    <property type="match status" value="1"/>
</dbReference>
<dbReference type="GO" id="GO:0033328">
    <property type="term" value="F:peroxisome membrane targeting sequence binding"/>
    <property type="evidence" value="ECO:0007669"/>
    <property type="project" value="TreeGrafter"/>
</dbReference>
<evidence type="ECO:0000313" key="2">
    <source>
        <dbReference type="EMBL" id="TPX64718.1"/>
    </source>
</evidence>
<evidence type="ECO:0000256" key="1">
    <source>
        <dbReference type="SAM" id="MobiDB-lite"/>
    </source>
</evidence>
<evidence type="ECO:0008006" key="4">
    <source>
        <dbReference type="Google" id="ProtNLM"/>
    </source>
</evidence>
<dbReference type="AlphaFoldDB" id="A0A507ENG2"/>
<dbReference type="Pfam" id="PF04614">
    <property type="entry name" value="Pex19"/>
    <property type="match status" value="1"/>
</dbReference>
<dbReference type="GO" id="GO:0005778">
    <property type="term" value="C:peroxisomal membrane"/>
    <property type="evidence" value="ECO:0007669"/>
    <property type="project" value="TreeGrafter"/>
</dbReference>
<evidence type="ECO:0000313" key="3">
    <source>
        <dbReference type="Proteomes" id="UP000320333"/>
    </source>
</evidence>
<accession>A0A507ENG2</accession>
<dbReference type="EMBL" id="QEAP01000530">
    <property type="protein sequence ID" value="TPX64718.1"/>
    <property type="molecule type" value="Genomic_DNA"/>
</dbReference>
<dbReference type="Proteomes" id="UP000320333">
    <property type="component" value="Unassembled WGS sequence"/>
</dbReference>
<dbReference type="PANTHER" id="PTHR12774">
    <property type="entry name" value="PEROXISOMAL BIOGENESIS FACTOR 19"/>
    <property type="match status" value="1"/>
</dbReference>
<dbReference type="Gene3D" id="1.20.120.900">
    <property type="entry name" value="Pex19, mPTS binding domain"/>
    <property type="match status" value="1"/>
</dbReference>
<feature type="compositionally biased region" description="Low complexity" evidence="1">
    <location>
        <begin position="26"/>
        <end position="38"/>
    </location>
</feature>
<dbReference type="GO" id="GO:0045046">
    <property type="term" value="P:protein import into peroxisome membrane"/>
    <property type="evidence" value="ECO:0007669"/>
    <property type="project" value="TreeGrafter"/>
</dbReference>
<organism evidence="2 3">
    <name type="scientific">Chytriomyces confervae</name>
    <dbReference type="NCBI Taxonomy" id="246404"/>
    <lineage>
        <taxon>Eukaryota</taxon>
        <taxon>Fungi</taxon>
        <taxon>Fungi incertae sedis</taxon>
        <taxon>Chytridiomycota</taxon>
        <taxon>Chytridiomycota incertae sedis</taxon>
        <taxon>Chytridiomycetes</taxon>
        <taxon>Chytridiales</taxon>
        <taxon>Chytriomycetaceae</taxon>
        <taxon>Chytriomyces</taxon>
    </lineage>
</organism>
<dbReference type="InterPro" id="IPR006708">
    <property type="entry name" value="Pex19"/>
</dbReference>
<gene>
    <name evidence="2" type="ORF">CcCBS67573_g08330</name>
</gene>
<protein>
    <recommendedName>
        <fullName evidence="4">Peroxin-19</fullName>
    </recommendedName>
</protein>